<keyword evidence="21" id="KW-1185">Reference proteome</keyword>
<dbReference type="InterPro" id="IPR045186">
    <property type="entry name" value="Indole-3-glycerol_P_synth"/>
</dbReference>
<dbReference type="CDD" id="cd00331">
    <property type="entry name" value="IGPS"/>
    <property type="match status" value="1"/>
</dbReference>
<dbReference type="GO" id="GO:0004425">
    <property type="term" value="F:indole-3-glycerol-phosphate synthase activity"/>
    <property type="evidence" value="ECO:0007669"/>
    <property type="project" value="UniProtKB-UniRule"/>
</dbReference>
<evidence type="ECO:0000256" key="14">
    <source>
        <dbReference type="ARBA" id="ARBA00023268"/>
    </source>
</evidence>
<dbReference type="UniPathway" id="UPA00035">
    <property type="reaction ID" value="UER00042"/>
</dbReference>
<dbReference type="InterPro" id="IPR013798">
    <property type="entry name" value="Indole-3-glycerol_P_synth_dom"/>
</dbReference>
<dbReference type="OrthoDB" id="9804217at2"/>
<comment type="similarity">
    <text evidence="6 16">Belongs to the TrpC family.</text>
</comment>
<keyword evidence="14" id="KW-0511">Multifunctional enzyme</keyword>
<evidence type="ECO:0000256" key="15">
    <source>
        <dbReference type="ARBA" id="ARBA00025592"/>
    </source>
</evidence>
<dbReference type="NCBIfam" id="NF006945">
    <property type="entry name" value="PRK09427.1"/>
    <property type="match status" value="1"/>
</dbReference>
<evidence type="ECO:0000259" key="18">
    <source>
        <dbReference type="Pfam" id="PF00218"/>
    </source>
</evidence>
<evidence type="ECO:0000256" key="1">
    <source>
        <dbReference type="ARBA" id="ARBA00001164"/>
    </source>
</evidence>
<evidence type="ECO:0000256" key="8">
    <source>
        <dbReference type="ARBA" id="ARBA00022605"/>
    </source>
</evidence>
<dbReference type="PROSITE" id="PS00614">
    <property type="entry name" value="IGPS"/>
    <property type="match status" value="1"/>
</dbReference>
<sequence length="482" mass="52969">MFLERIVAQTLKDLEQRKQEIPLEEMRRLAMAQAQPRDMLEAFEPRSRVKLIAEVKRASPSKGLLAPNLDPVETAQIYEANGAAVISVLTEPHFFLGSPTFLTAIKGAVSVPVLRKDFIVDEYQVYEARSWGADAILLICAILDDEQLHHLHAVANQLRMRCLVEVHSKEEAQRAVAAGAVIIGVNSRDLVTFQMNPYLLRDIRQLLPNDCVVIAESGIHTAADARRIARSNVQGMLVGESLVVSNDIPGQIQTLLSGANQSTQVKICGLRTPDHINTAVEAGTDMLGFIFHEPSHRYLLPSTLPDLLAASARYQQPTTGAPDLVGVFVNKEAAYINEVAEQAGLHFVQLHGNESPELCQQIKRPVIKAIQFQNLEDLSLAQAYQEVSWRLLLDTPASQWGGTGKTHDWDLARIAAQHFPILLAGGLSPENVLAAIAQVHPWGVDVSSGIETNKQKDSQKIRAFLAQVRSSEARPISLTSLS</sequence>
<dbReference type="CDD" id="cd00405">
    <property type="entry name" value="PRAI"/>
    <property type="match status" value="1"/>
</dbReference>
<dbReference type="SUPFAM" id="SSF51366">
    <property type="entry name" value="Ribulose-phoshate binding barrel"/>
    <property type="match status" value="2"/>
</dbReference>
<comment type="caution">
    <text evidence="20">The sequence shown here is derived from an EMBL/GenBank/DDBJ whole genome shotgun (WGS) entry which is preliminary data.</text>
</comment>
<gene>
    <name evidence="20" type="primary">trpCF</name>
    <name evidence="16" type="synonym">trpC</name>
    <name evidence="17" type="synonym">trpF</name>
    <name evidence="20" type="ORF">KTT_21040</name>
</gene>
<feature type="domain" description="Indole-3-glycerol phosphate synthase" evidence="18">
    <location>
        <begin position="3"/>
        <end position="255"/>
    </location>
</feature>
<reference evidence="21" key="1">
    <citation type="submission" date="2018-12" db="EMBL/GenBank/DDBJ databases">
        <title>Tengunoibacter tsumagoiensis gen. nov., sp. nov., Dictyobacter kobayashii sp. nov., D. alpinus sp. nov., and D. joshuensis sp. nov. and description of Dictyobacteraceae fam. nov. within the order Ktedonobacterales isolated from Tengu-no-mugimeshi.</title>
        <authorList>
            <person name="Wang C.M."/>
            <person name="Zheng Y."/>
            <person name="Sakai Y."/>
            <person name="Toyoda A."/>
            <person name="Minakuchi Y."/>
            <person name="Abe K."/>
            <person name="Yokota A."/>
            <person name="Yabe S."/>
        </authorList>
    </citation>
    <scope>NUCLEOTIDE SEQUENCE [LARGE SCALE GENOMIC DNA]</scope>
    <source>
        <strain evidence="21">Uno3</strain>
    </source>
</reference>
<dbReference type="PANTHER" id="PTHR22854:SF2">
    <property type="entry name" value="INDOLE-3-GLYCEROL-PHOSPHATE SYNTHASE"/>
    <property type="match status" value="1"/>
</dbReference>
<evidence type="ECO:0000256" key="9">
    <source>
        <dbReference type="ARBA" id="ARBA00022793"/>
    </source>
</evidence>
<dbReference type="InterPro" id="IPR013785">
    <property type="entry name" value="Aldolase_TIM"/>
</dbReference>
<evidence type="ECO:0000256" key="17">
    <source>
        <dbReference type="HAMAP-Rule" id="MF_00135"/>
    </source>
</evidence>
<dbReference type="EC" id="5.3.1.24" evidence="17"/>
<evidence type="ECO:0000256" key="5">
    <source>
        <dbReference type="ARBA" id="ARBA00007902"/>
    </source>
</evidence>
<name>A0A401ZZG0_9CHLR</name>
<dbReference type="InterPro" id="IPR011060">
    <property type="entry name" value="RibuloseP-bd_barrel"/>
</dbReference>
<comment type="similarity">
    <text evidence="17">Belongs to the TrpF family.</text>
</comment>
<comment type="catalytic activity">
    <reaction evidence="2 16">
        <text>1-(2-carboxyphenylamino)-1-deoxy-D-ribulose 5-phosphate + H(+) = (1S,2R)-1-C-(indol-3-yl)glycerol 3-phosphate + CO2 + H2O</text>
        <dbReference type="Rhea" id="RHEA:23476"/>
        <dbReference type="ChEBI" id="CHEBI:15377"/>
        <dbReference type="ChEBI" id="CHEBI:15378"/>
        <dbReference type="ChEBI" id="CHEBI:16526"/>
        <dbReference type="ChEBI" id="CHEBI:58613"/>
        <dbReference type="ChEBI" id="CHEBI:58866"/>
        <dbReference type="EC" id="4.1.1.48"/>
    </reaction>
</comment>
<comment type="similarity">
    <text evidence="7">In the C-terminal section; belongs to the TrpF family.</text>
</comment>
<comment type="similarity">
    <text evidence="5">In the N-terminal section; belongs to the TrpC family.</text>
</comment>
<protein>
    <recommendedName>
        <fullName evidence="16 17">Multifunctional fusion protein</fullName>
    </recommendedName>
    <domain>
        <recommendedName>
            <fullName evidence="16">Indole-3-glycerol phosphate synthase</fullName>
            <shortName evidence="16">IGPS</shortName>
            <ecNumber evidence="16">4.1.1.48</ecNumber>
        </recommendedName>
    </domain>
    <domain>
        <recommendedName>
            <fullName evidence="17">N-(5'-phosphoribosyl)anthranilate isomerase</fullName>
            <shortName evidence="17">PRAI</shortName>
            <ecNumber evidence="17">5.3.1.24</ecNumber>
        </recommendedName>
    </domain>
</protein>
<dbReference type="Pfam" id="PF00218">
    <property type="entry name" value="IGPS"/>
    <property type="match status" value="1"/>
</dbReference>
<keyword evidence="9 16" id="KW-0210">Decarboxylase</keyword>
<feature type="domain" description="N-(5'phosphoribosyl) anthranilate isomerase (PRAI)" evidence="19">
    <location>
        <begin position="265"/>
        <end position="465"/>
    </location>
</feature>
<comment type="catalytic activity">
    <reaction evidence="1 17">
        <text>N-(5-phospho-beta-D-ribosyl)anthranilate = 1-(2-carboxyphenylamino)-1-deoxy-D-ribulose 5-phosphate</text>
        <dbReference type="Rhea" id="RHEA:21540"/>
        <dbReference type="ChEBI" id="CHEBI:18277"/>
        <dbReference type="ChEBI" id="CHEBI:58613"/>
        <dbReference type="EC" id="5.3.1.24"/>
    </reaction>
</comment>
<keyword evidence="13 16" id="KW-0456">Lyase</keyword>
<accession>A0A401ZZG0</accession>
<dbReference type="InterPro" id="IPR001240">
    <property type="entry name" value="PRAI_dom"/>
</dbReference>
<dbReference type="EC" id="4.1.1.48" evidence="16"/>
<evidence type="ECO:0000256" key="2">
    <source>
        <dbReference type="ARBA" id="ARBA00001633"/>
    </source>
</evidence>
<proteinExistence type="inferred from homology"/>
<keyword evidence="12 17" id="KW-0413">Isomerase</keyword>
<dbReference type="PANTHER" id="PTHR22854">
    <property type="entry name" value="TRYPTOPHAN BIOSYNTHESIS PROTEIN"/>
    <property type="match status" value="1"/>
</dbReference>
<dbReference type="Gene3D" id="3.20.20.70">
    <property type="entry name" value="Aldolase class I"/>
    <property type="match status" value="2"/>
</dbReference>
<keyword evidence="11 16" id="KW-0057">Aromatic amino acid biosynthesis</keyword>
<evidence type="ECO:0000256" key="4">
    <source>
        <dbReference type="ARBA" id="ARBA00004696"/>
    </source>
</evidence>
<dbReference type="InterPro" id="IPR001468">
    <property type="entry name" value="Indole-3-GlycerolPSynthase_CS"/>
</dbReference>
<evidence type="ECO:0000256" key="12">
    <source>
        <dbReference type="ARBA" id="ARBA00023235"/>
    </source>
</evidence>
<dbReference type="GO" id="GO:0000162">
    <property type="term" value="P:L-tryptophan biosynthetic process"/>
    <property type="evidence" value="ECO:0007669"/>
    <property type="project" value="UniProtKB-UniRule"/>
</dbReference>
<comment type="pathway">
    <text evidence="3 17">Amino-acid biosynthesis; L-tryptophan biosynthesis; L-tryptophan from chorismate: step 3/5.</text>
</comment>
<dbReference type="GO" id="GO:0004640">
    <property type="term" value="F:phosphoribosylanthranilate isomerase activity"/>
    <property type="evidence" value="ECO:0007669"/>
    <property type="project" value="UniProtKB-UniRule"/>
</dbReference>
<evidence type="ECO:0000256" key="7">
    <source>
        <dbReference type="ARBA" id="ARBA00009847"/>
    </source>
</evidence>
<evidence type="ECO:0000256" key="16">
    <source>
        <dbReference type="HAMAP-Rule" id="MF_00134"/>
    </source>
</evidence>
<keyword evidence="10 16" id="KW-0822">Tryptophan biosynthesis</keyword>
<dbReference type="Pfam" id="PF00697">
    <property type="entry name" value="PRAI"/>
    <property type="match status" value="1"/>
</dbReference>
<evidence type="ECO:0000256" key="6">
    <source>
        <dbReference type="ARBA" id="ARBA00008737"/>
    </source>
</evidence>
<keyword evidence="8 16" id="KW-0028">Amino-acid biosynthesis</keyword>
<evidence type="ECO:0000256" key="10">
    <source>
        <dbReference type="ARBA" id="ARBA00022822"/>
    </source>
</evidence>
<evidence type="ECO:0000313" key="21">
    <source>
        <dbReference type="Proteomes" id="UP000287352"/>
    </source>
</evidence>
<dbReference type="NCBIfam" id="NF001377">
    <property type="entry name" value="PRK00278.2-4"/>
    <property type="match status" value="1"/>
</dbReference>
<evidence type="ECO:0000259" key="19">
    <source>
        <dbReference type="Pfam" id="PF00697"/>
    </source>
</evidence>
<organism evidence="20 21">
    <name type="scientific">Tengunoibacter tsumagoiensis</name>
    <dbReference type="NCBI Taxonomy" id="2014871"/>
    <lineage>
        <taxon>Bacteria</taxon>
        <taxon>Bacillati</taxon>
        <taxon>Chloroflexota</taxon>
        <taxon>Ktedonobacteria</taxon>
        <taxon>Ktedonobacterales</taxon>
        <taxon>Dictyobacteraceae</taxon>
        <taxon>Tengunoibacter</taxon>
    </lineage>
</organism>
<evidence type="ECO:0000256" key="13">
    <source>
        <dbReference type="ARBA" id="ARBA00023239"/>
    </source>
</evidence>
<dbReference type="AlphaFoldDB" id="A0A401ZZG0"/>
<dbReference type="FunFam" id="3.20.20.70:FF:000024">
    <property type="entry name" value="Indole-3-glycerol phosphate synthase"/>
    <property type="match status" value="1"/>
</dbReference>
<dbReference type="HAMAP" id="MF_00135">
    <property type="entry name" value="PRAI"/>
    <property type="match status" value="1"/>
</dbReference>
<dbReference type="EMBL" id="BIFR01000001">
    <property type="protein sequence ID" value="GCE12245.1"/>
    <property type="molecule type" value="Genomic_DNA"/>
</dbReference>
<evidence type="ECO:0000256" key="3">
    <source>
        <dbReference type="ARBA" id="ARBA00004664"/>
    </source>
</evidence>
<dbReference type="HAMAP" id="MF_00134_B">
    <property type="entry name" value="IGPS_B"/>
    <property type="match status" value="1"/>
</dbReference>
<evidence type="ECO:0000256" key="11">
    <source>
        <dbReference type="ARBA" id="ARBA00023141"/>
    </source>
</evidence>
<comment type="pathway">
    <text evidence="4 16">Amino-acid biosynthesis; L-tryptophan biosynthesis; L-tryptophan from chorismate: step 4/5.</text>
</comment>
<evidence type="ECO:0000313" key="20">
    <source>
        <dbReference type="EMBL" id="GCE12245.1"/>
    </source>
</evidence>
<dbReference type="RefSeq" id="WP_126579883.1">
    <property type="nucleotide sequence ID" value="NZ_BIFR01000001.1"/>
</dbReference>
<comment type="function">
    <text evidence="15">Bifunctional enzyme that catalyzes two sequential steps of tryptophan biosynthetic pathway. The first reaction is catalyzed by the isomerase, coded by the TrpF domain; the second reaction is catalyzed by the synthase, coded by the TrpC domain.</text>
</comment>
<dbReference type="Proteomes" id="UP000287352">
    <property type="component" value="Unassembled WGS sequence"/>
</dbReference>